<keyword evidence="3" id="KW-0808">Transferase</keyword>
<dbReference type="FunFam" id="3.40.47.10:FF:000019">
    <property type="entry name" value="Polyketide synthase type I"/>
    <property type="match status" value="1"/>
</dbReference>
<dbReference type="InterPro" id="IPR020807">
    <property type="entry name" value="PKS_DH"/>
</dbReference>
<dbReference type="Gene3D" id="1.10.1200.10">
    <property type="entry name" value="ACP-like"/>
    <property type="match status" value="1"/>
</dbReference>
<accession>A0A060Q3F5</accession>
<dbReference type="SMART" id="SM00826">
    <property type="entry name" value="PKS_DH"/>
    <property type="match status" value="1"/>
</dbReference>
<dbReference type="InterPro" id="IPR020841">
    <property type="entry name" value="PKS_Beta-ketoAc_synthase_dom"/>
</dbReference>
<dbReference type="Gene3D" id="3.10.129.110">
    <property type="entry name" value="Polyketide synthase dehydratase"/>
    <property type="match status" value="1"/>
</dbReference>
<dbReference type="CDD" id="cd00833">
    <property type="entry name" value="PKS"/>
    <property type="match status" value="1"/>
</dbReference>
<dbReference type="Pfam" id="PF16197">
    <property type="entry name" value="KAsynt_C_assoc"/>
    <property type="match status" value="1"/>
</dbReference>
<dbReference type="SUPFAM" id="SSF55048">
    <property type="entry name" value="Probable ACP-binding domain of malonyl-CoA ACP transacylase"/>
    <property type="match status" value="1"/>
</dbReference>
<dbReference type="SMART" id="SM00825">
    <property type="entry name" value="PKS_KS"/>
    <property type="match status" value="1"/>
</dbReference>
<dbReference type="Pfam" id="PF08659">
    <property type="entry name" value="KR"/>
    <property type="match status" value="1"/>
</dbReference>
<dbReference type="Pfam" id="PF00698">
    <property type="entry name" value="Acyl_transf_1"/>
    <property type="match status" value="1"/>
</dbReference>
<dbReference type="InterPro" id="IPR020806">
    <property type="entry name" value="PKS_PP-bd"/>
</dbReference>
<dbReference type="InterPro" id="IPR016036">
    <property type="entry name" value="Malonyl_transacylase_ACP-bd"/>
</dbReference>
<dbReference type="InterPro" id="IPR016035">
    <property type="entry name" value="Acyl_Trfase/lysoPLipase"/>
</dbReference>
<feature type="domain" description="Ketosynthase family 3 (KS3)" evidence="9">
    <location>
        <begin position="10"/>
        <end position="434"/>
    </location>
</feature>
<keyword evidence="1" id="KW-0596">Phosphopantetheine</keyword>
<dbReference type="FunFam" id="3.40.50.720:FF:000209">
    <property type="entry name" value="Polyketide synthase Pks12"/>
    <property type="match status" value="1"/>
</dbReference>
<evidence type="ECO:0000256" key="7">
    <source>
        <dbReference type="SAM" id="MobiDB-lite"/>
    </source>
</evidence>
<dbReference type="GO" id="GO:0006633">
    <property type="term" value="P:fatty acid biosynthetic process"/>
    <property type="evidence" value="ECO:0007669"/>
    <property type="project" value="InterPro"/>
</dbReference>
<dbReference type="SMART" id="SM00827">
    <property type="entry name" value="PKS_AT"/>
    <property type="match status" value="1"/>
</dbReference>
<dbReference type="PROSITE" id="PS52004">
    <property type="entry name" value="KS3_2"/>
    <property type="match status" value="1"/>
</dbReference>
<dbReference type="InterPro" id="IPR049900">
    <property type="entry name" value="PKS_mFAS_DH"/>
</dbReference>
<proteinExistence type="predicted"/>
<dbReference type="InterPro" id="IPR016039">
    <property type="entry name" value="Thiolase-like"/>
</dbReference>
<dbReference type="Pfam" id="PF13602">
    <property type="entry name" value="ADH_zinc_N_2"/>
    <property type="match status" value="1"/>
</dbReference>
<dbReference type="GeneID" id="91516951"/>
<dbReference type="InterPro" id="IPR013154">
    <property type="entry name" value="ADH-like_N"/>
</dbReference>
<evidence type="ECO:0000256" key="5">
    <source>
        <dbReference type="ARBA" id="ARBA00023315"/>
    </source>
</evidence>
<dbReference type="InterPro" id="IPR042104">
    <property type="entry name" value="PKS_dehydratase_sf"/>
</dbReference>
<dbReference type="SMART" id="SM00829">
    <property type="entry name" value="PKS_ER"/>
    <property type="match status" value="1"/>
</dbReference>
<dbReference type="InterPro" id="IPR032821">
    <property type="entry name" value="PKS_assoc"/>
</dbReference>
<feature type="active site" description="Proton donor; for dehydratase activity" evidence="6">
    <location>
        <position position="1105"/>
    </location>
</feature>
<dbReference type="Pfam" id="PF14765">
    <property type="entry name" value="PS-DH"/>
    <property type="match status" value="1"/>
</dbReference>
<dbReference type="InterPro" id="IPR009081">
    <property type="entry name" value="PP-bd_ACP"/>
</dbReference>
<feature type="active site" description="Proton acceptor; for dehydratase activity" evidence="6">
    <location>
        <position position="942"/>
    </location>
</feature>
<dbReference type="InterPro" id="IPR049551">
    <property type="entry name" value="PKS_DH_C"/>
</dbReference>
<dbReference type="PANTHER" id="PTHR43775:SF51">
    <property type="entry name" value="INACTIVE PHENOLPHTHIOCEROL SYNTHESIS POLYKETIDE SYNTHASE TYPE I PKS1-RELATED"/>
    <property type="match status" value="1"/>
</dbReference>
<feature type="region of interest" description="Disordered" evidence="7">
    <location>
        <begin position="435"/>
        <end position="455"/>
    </location>
</feature>
<evidence type="ECO:0000313" key="11">
    <source>
        <dbReference type="EMBL" id="BAO99065.1"/>
    </source>
</evidence>
<sequence length="2084" mass="220317">MINHRGSGPNESIAIVGLDCRFPGADDPDGYWRVLAEGRHVSSGLPTDRGWDLGRVYNEDPSVEGTTYIRQGGFLRDLGDFDAGLFGIGPREATTMDPQQRMLLESSWLALERARSSPRSLSAVRSGVYVGATDSYYGLAGSRIPGLERHLLMGTMLSATSGRIAYALGLNGPAITVDTACSSALVAVHLAVRALRSGDCEVAIVGSATAISDPSMLARYSRHRVLSVDGRSRGFSADGNGFAPAEGVASLILMPLARARLLGKPVLAVIRGSAVNEDGASATLQAPNGRAQQAVIAAALDDAGLLPRHIGAIEAHGPGTPLGDATEAATLQAGYARHHSPDDPLWVGSVKSNIGHTLAAAGLAGLIKMVLALQHELLPATLHVENPLPGVDWSTGGMRLLHQARPWPRAGEPRRAGVLSYGITGTNAHVILEEAPEPTAARPRPPRHSEPSPLRRQLPMWPLSAASPSALVAQAAALAAHVRSHSDVSAVDLSWSLATTRSALAYRAVVTGDGTAELLARLDDFAAETASGPLGVAVGKVRHGPGPVFVFPGQGAQWVGMADRLLTDSPVFARAMGRCAEALRPHVSFDVMGVLRGERSAQVDRAEVIQPLLFAMYVSLAELWRSLGITPAAVIGHSQGEIAAAHVAGALTLDQAARVVALRSAALREVERRGAMAALVAPAERARELSCRWSDRLEVAVINGPSTTVVAGDAGAMTEFLRHCDTAGVESCVLPVDYASHSAHMEVLRDRVHADLAGIASHAATVPIISSTTGEIVDPTSLDAAYWFENLRRTVHFDKSVRCALTAGYRQFVEVSPHPVLTGAIAEIAAAVDIDAGVTGTLHRGRGSGADFLAAVADAHAHGAEVNWAALYPGAHEVDLPTYALQRRTYWLPATTPSRNPRPGSFDIADHPLITATTDLADGSVVCAGRLDLTEHAWLADHTVFDRVIVPATVTVEILTWCATRVGADRVRGLVLSSPLPLSDTAVDIQVLCGPAGRDGARRVTLHSRDRGDTGPWRCHGEATTATGPDDAEIVLPERDWPPHGSRGVSVDRCYDALRDRGYDYGTAFRNLTAAWRADDTLYVEVRQRQRASTEDFAVHPALVDSILHALLLSGSEHGTALPYAIGSARILPREADELRATIRPAGQDGYHVRVTDPAGNLVADFADLHLRPVTTRGLRSMLATGARQAFRLRWRPVDVGTGAEGDGARWAVVGPSSDLPGADAHPVADALSRALRNGRGVPEVVLLDLRSSTRHGELPSEAALLDQLSRLLVDAQKLLSDDLLQESLIVCVTRRAHSTSVAERELDAVAAACAAMMRSAQTENPGRLRLIDVGTGPVDHRSLIDAIAAGHPQLALRDGRLFVPRLVPAADDLLRPPAVEQPWRLVPGPDKTLDSVAAAPAPDVTLPLEPDQVRIRVLATGVNFRDPLVALGMLDETALGFEVVGDVVEVGEGVDDVALGARVAAVVLHAGARPGGYGPVVVVDRRAVLTVPAHWSHAQAAGVPIVFLTAYHALVELAEVKPGTRVLIHSAAGGVGMAAIQIATMLGAEIYATASHSKREIVAAMGIPRERIADSRTLGFEHHIAEVTGATGVDVVLGSLSGAAVDASLRLLRPGGIYLEMGRTDLRDPATATRGYPEITYDHLTIAELPMSRVGTILGQLRTLFADRVLGPLPVQTWNVGHAREVLRHLSQGHSTGKLVLTQPTALAPDETVLITGGTGSLGRVLARHLVTAHGCRHLVLLGRRGDQSAEVRKWAAELRETGAEVTLVACDVADRAALSSVISGIGPGHPLGAVVHAAGVLDDGLFTDLTVDRLQRVLSSKAIGARYLHELTAHLHLRAFVLFSSIANVVGTAGQANYAAANAFLDALAHHRHGLGLPATSIAWGLWQQSSALTSNLDDLDRARLARHGIAPLDTASALAIFDTALELDEPLLAATALEPADPGTPSAAIVSELTRPATPTQADGDSGSGVRDSLRRELLRMSSAERVKALTAFIRTHAALVLGHRDPDAVATDRTFRDAGFDSLSNVELRTRLTSAIGVRLTVADILAHPTPTRLAVYLDEALDHDRRPRALVAETTLSKG</sequence>
<dbReference type="CDD" id="cd05195">
    <property type="entry name" value="enoyl_red"/>
    <property type="match status" value="1"/>
</dbReference>
<evidence type="ECO:0000259" key="9">
    <source>
        <dbReference type="PROSITE" id="PS52004"/>
    </source>
</evidence>
<dbReference type="PANTHER" id="PTHR43775">
    <property type="entry name" value="FATTY ACID SYNTHASE"/>
    <property type="match status" value="1"/>
</dbReference>
<dbReference type="Pfam" id="PF08240">
    <property type="entry name" value="ADH_N"/>
    <property type="match status" value="1"/>
</dbReference>
<dbReference type="SUPFAM" id="SSF50129">
    <property type="entry name" value="GroES-like"/>
    <property type="match status" value="1"/>
</dbReference>
<dbReference type="InterPro" id="IPR018201">
    <property type="entry name" value="Ketoacyl_synth_AS"/>
</dbReference>
<dbReference type="InterPro" id="IPR055123">
    <property type="entry name" value="SpnB-like_Rossmann"/>
</dbReference>
<dbReference type="Gene3D" id="3.40.50.11460">
    <property type="match status" value="1"/>
</dbReference>
<dbReference type="InterPro" id="IPR014030">
    <property type="entry name" value="Ketoacyl_synth_N"/>
</dbReference>
<dbReference type="SUPFAM" id="SSF47336">
    <property type="entry name" value="ACP-like"/>
    <property type="match status" value="1"/>
</dbReference>
<dbReference type="SUPFAM" id="SSF53901">
    <property type="entry name" value="Thiolase-like"/>
    <property type="match status" value="1"/>
</dbReference>
<dbReference type="InterPro" id="IPR049552">
    <property type="entry name" value="PKS_DH_N"/>
</dbReference>
<reference evidence="11" key="1">
    <citation type="journal article" date="2014" name="BMC Genomics">
        <title>Genome based analysis of type-I polyketide synthase and nonribosomal peptide synthetase gene clusters in seven strains of five representative Nocardia species.</title>
        <authorList>
            <person name="Komaki H."/>
            <person name="Ichikawa N."/>
            <person name="Hosoyama A."/>
            <person name="Takahashi-Nakaguchi A."/>
            <person name="Matsuzawa T."/>
            <person name="Suzuki K."/>
            <person name="Fujita N."/>
            <person name="Gonoi T."/>
        </authorList>
    </citation>
    <scope>NUCLEOTIDE SEQUENCE</scope>
    <source>
        <strain evidence="11">NBRC 15531</strain>
    </source>
</reference>
<dbReference type="GO" id="GO:0004315">
    <property type="term" value="F:3-oxoacyl-[acyl-carrier-protein] synthase activity"/>
    <property type="evidence" value="ECO:0007669"/>
    <property type="project" value="InterPro"/>
</dbReference>
<dbReference type="SMART" id="SM00822">
    <property type="entry name" value="PKS_KR"/>
    <property type="match status" value="1"/>
</dbReference>
<dbReference type="Gene3D" id="3.40.50.720">
    <property type="entry name" value="NAD(P)-binding Rossmann-like Domain"/>
    <property type="match status" value="1"/>
</dbReference>
<dbReference type="CDD" id="cd08956">
    <property type="entry name" value="KR_3_FAS_SDR_x"/>
    <property type="match status" value="1"/>
</dbReference>
<dbReference type="GO" id="GO:0004312">
    <property type="term" value="F:fatty acid synthase activity"/>
    <property type="evidence" value="ECO:0007669"/>
    <property type="project" value="TreeGrafter"/>
</dbReference>
<evidence type="ECO:0000256" key="4">
    <source>
        <dbReference type="ARBA" id="ARBA00023268"/>
    </source>
</evidence>
<dbReference type="SUPFAM" id="SSF51735">
    <property type="entry name" value="NAD(P)-binding Rossmann-fold domains"/>
    <property type="match status" value="3"/>
</dbReference>
<dbReference type="Pfam" id="PF00109">
    <property type="entry name" value="ketoacyl-synt"/>
    <property type="match status" value="1"/>
</dbReference>
<keyword evidence="2" id="KW-0597">Phosphoprotein</keyword>
<dbReference type="SMART" id="SM00823">
    <property type="entry name" value="PKS_PP"/>
    <property type="match status" value="1"/>
</dbReference>
<dbReference type="InterPro" id="IPR013968">
    <property type="entry name" value="PKS_KR"/>
</dbReference>
<evidence type="ECO:0000256" key="2">
    <source>
        <dbReference type="ARBA" id="ARBA00022553"/>
    </source>
</evidence>
<dbReference type="RefSeq" id="WP_022565660.1">
    <property type="nucleotide sequence ID" value="NZ_FOTX01000005.1"/>
</dbReference>
<evidence type="ECO:0000259" key="8">
    <source>
        <dbReference type="PROSITE" id="PS50075"/>
    </source>
</evidence>
<dbReference type="Gene3D" id="3.30.70.3290">
    <property type="match status" value="1"/>
</dbReference>
<dbReference type="FunFam" id="3.40.366.10:FF:000002">
    <property type="entry name" value="Probable polyketide synthase 2"/>
    <property type="match status" value="1"/>
</dbReference>
<dbReference type="GO" id="GO:0016491">
    <property type="term" value="F:oxidoreductase activity"/>
    <property type="evidence" value="ECO:0007669"/>
    <property type="project" value="InterPro"/>
</dbReference>
<dbReference type="Pfam" id="PF00550">
    <property type="entry name" value="PP-binding"/>
    <property type="match status" value="1"/>
</dbReference>
<dbReference type="InterPro" id="IPR020843">
    <property type="entry name" value="ER"/>
</dbReference>
<dbReference type="InterPro" id="IPR036291">
    <property type="entry name" value="NAD(P)-bd_dom_sf"/>
</dbReference>
<dbReference type="Gene3D" id="3.40.366.10">
    <property type="entry name" value="Malonyl-Coenzyme A Acyl Carrier Protein, domain 2"/>
    <property type="match status" value="1"/>
</dbReference>
<evidence type="ECO:0000256" key="6">
    <source>
        <dbReference type="PROSITE-ProRule" id="PRU01363"/>
    </source>
</evidence>
<dbReference type="SMART" id="SM01294">
    <property type="entry name" value="PKS_PP_betabranch"/>
    <property type="match status" value="1"/>
</dbReference>
<dbReference type="InterPro" id="IPR014043">
    <property type="entry name" value="Acyl_transferase_dom"/>
</dbReference>
<dbReference type="PROSITE" id="PS00606">
    <property type="entry name" value="KS3_1"/>
    <property type="match status" value="1"/>
</dbReference>
<protein>
    <submittedName>
        <fullName evidence="11">Putative polyketide synthase</fullName>
    </submittedName>
</protein>
<dbReference type="PROSITE" id="PS52019">
    <property type="entry name" value="PKS_MFAS_DH"/>
    <property type="match status" value="1"/>
</dbReference>
<dbReference type="InterPro" id="IPR057326">
    <property type="entry name" value="KR_dom"/>
</dbReference>
<feature type="region of interest" description="C-terminal hotdog fold" evidence="6">
    <location>
        <begin position="1046"/>
        <end position="1180"/>
    </location>
</feature>
<dbReference type="InterPro" id="IPR001227">
    <property type="entry name" value="Ac_transferase_dom_sf"/>
</dbReference>
<dbReference type="GO" id="GO:0031177">
    <property type="term" value="F:phosphopantetheine binding"/>
    <property type="evidence" value="ECO:0007669"/>
    <property type="project" value="InterPro"/>
</dbReference>
<keyword evidence="5" id="KW-0012">Acyltransferase</keyword>
<dbReference type="PROSITE" id="PS50075">
    <property type="entry name" value="CARRIER"/>
    <property type="match status" value="1"/>
</dbReference>
<dbReference type="Pfam" id="PF22953">
    <property type="entry name" value="SpnB_Rossmann"/>
    <property type="match status" value="1"/>
</dbReference>
<feature type="region of interest" description="N-terminal hotdog fold" evidence="6">
    <location>
        <begin position="911"/>
        <end position="1032"/>
    </location>
</feature>
<feature type="domain" description="PKS/mFAS DH" evidence="10">
    <location>
        <begin position="911"/>
        <end position="1180"/>
    </location>
</feature>
<keyword evidence="4" id="KW-0511">Multifunctional enzyme</keyword>
<feature type="domain" description="Carrier" evidence="8">
    <location>
        <begin position="1991"/>
        <end position="2066"/>
    </location>
</feature>
<dbReference type="InterPro" id="IPR014031">
    <property type="entry name" value="Ketoacyl_synth_C"/>
</dbReference>
<dbReference type="InterPro" id="IPR036736">
    <property type="entry name" value="ACP-like_sf"/>
</dbReference>
<dbReference type="InterPro" id="IPR050091">
    <property type="entry name" value="PKS_NRPS_Biosynth_Enz"/>
</dbReference>
<dbReference type="SUPFAM" id="SSF52151">
    <property type="entry name" value="FabD/lysophospholipase-like"/>
    <property type="match status" value="1"/>
</dbReference>
<evidence type="ECO:0000256" key="1">
    <source>
        <dbReference type="ARBA" id="ARBA00022450"/>
    </source>
</evidence>
<organism evidence="11">
    <name type="scientific">Nocardia asteroides</name>
    <dbReference type="NCBI Taxonomy" id="1824"/>
    <lineage>
        <taxon>Bacteria</taxon>
        <taxon>Bacillati</taxon>
        <taxon>Actinomycetota</taxon>
        <taxon>Actinomycetes</taxon>
        <taxon>Mycobacteriales</taxon>
        <taxon>Nocardiaceae</taxon>
        <taxon>Nocardia</taxon>
    </lineage>
</organism>
<name>A0A060Q3F5_NOCAS</name>
<evidence type="ECO:0000259" key="10">
    <source>
        <dbReference type="PROSITE" id="PS52019"/>
    </source>
</evidence>
<dbReference type="Pfam" id="PF02801">
    <property type="entry name" value="Ketoacyl-synt_C"/>
    <property type="match status" value="1"/>
</dbReference>
<dbReference type="EMBL" id="AB700129">
    <property type="protein sequence ID" value="BAO99065.1"/>
    <property type="molecule type" value="Genomic_DNA"/>
</dbReference>
<dbReference type="Pfam" id="PF21089">
    <property type="entry name" value="PKS_DH_N"/>
    <property type="match status" value="1"/>
</dbReference>
<dbReference type="Gene3D" id="3.90.180.10">
    <property type="entry name" value="Medium-chain alcohol dehydrogenases, catalytic domain"/>
    <property type="match status" value="1"/>
</dbReference>
<evidence type="ECO:0000256" key="3">
    <source>
        <dbReference type="ARBA" id="ARBA00022679"/>
    </source>
</evidence>
<dbReference type="Gene3D" id="3.40.47.10">
    <property type="match status" value="1"/>
</dbReference>
<dbReference type="InterPro" id="IPR011032">
    <property type="entry name" value="GroES-like_sf"/>
</dbReference>